<organism evidence="2 3">
    <name type="scientific">Anncaliia algerae PRA339</name>
    <dbReference type="NCBI Taxonomy" id="1288291"/>
    <lineage>
        <taxon>Eukaryota</taxon>
        <taxon>Fungi</taxon>
        <taxon>Fungi incertae sedis</taxon>
        <taxon>Microsporidia</taxon>
        <taxon>Tubulinosematoidea</taxon>
        <taxon>Tubulinosematidae</taxon>
        <taxon>Anncaliia</taxon>
    </lineage>
</organism>
<name>A0A059EZJ0_9MICR</name>
<dbReference type="VEuPathDB" id="MicrosporidiaDB:H312_02134"/>
<dbReference type="OrthoDB" id="10396789at2759"/>
<feature type="region of interest" description="Disordered" evidence="1">
    <location>
        <begin position="1"/>
        <end position="25"/>
    </location>
</feature>
<feature type="compositionally biased region" description="Basic and acidic residues" evidence="1">
    <location>
        <begin position="270"/>
        <end position="286"/>
    </location>
</feature>
<evidence type="ECO:0000256" key="1">
    <source>
        <dbReference type="SAM" id="MobiDB-lite"/>
    </source>
</evidence>
<feature type="compositionally biased region" description="Basic residues" evidence="1">
    <location>
        <begin position="1"/>
        <end position="10"/>
    </location>
</feature>
<feature type="region of interest" description="Disordered" evidence="1">
    <location>
        <begin position="269"/>
        <end position="305"/>
    </location>
</feature>
<sequence>MEENKKHKLSNLKEPPSPRNDKEMENLNTKTLSRLYILYKTLDSPQFCDELKINVYEFEKETLKERKVYFQKKKENKKNKIDFKKIILESNLYFNEIKHLPLNFIAKKTDKLIYLEERKLIVRENNDLRIFKKIEKLRKKNELLDEVIFNEEIAKHKTEVKEDSLVLKKIRGYIFKKRRYVLEEALESKNDILKKHIERIKCIMKIQMRRRKENVSKKEYSLHSTILNIINKLGPDIKALQMPIDYLNQKNNKYKIIEAQPKTSPLKTFFENKNRNCSDKLNRETSDQEGLLSNKSKAESENNAQ</sequence>
<dbReference type="Proteomes" id="UP000030655">
    <property type="component" value="Unassembled WGS sequence"/>
</dbReference>
<reference evidence="2 3" key="2">
    <citation type="submission" date="2014-03" db="EMBL/GenBank/DDBJ databases">
        <title>The Genome Sequence of Anncaliia algerae insect isolate PRA339.</title>
        <authorList>
            <consortium name="The Broad Institute Genome Sequencing Platform"/>
            <consortium name="The Broad Institute Genome Sequencing Center for Infectious Disease"/>
            <person name="Cuomo C."/>
            <person name="Becnel J."/>
            <person name="Sanscrainte N."/>
            <person name="Walker B."/>
            <person name="Young S.K."/>
            <person name="Zeng Q."/>
            <person name="Gargeya S."/>
            <person name="Fitzgerald M."/>
            <person name="Haas B."/>
            <person name="Abouelleil A."/>
            <person name="Alvarado L."/>
            <person name="Arachchi H.M."/>
            <person name="Berlin A.M."/>
            <person name="Chapman S.B."/>
            <person name="Dewar J."/>
            <person name="Goldberg J."/>
            <person name="Griggs A."/>
            <person name="Gujja S."/>
            <person name="Hansen M."/>
            <person name="Howarth C."/>
            <person name="Imamovic A."/>
            <person name="Larimer J."/>
            <person name="McCowan C."/>
            <person name="Murphy C."/>
            <person name="Neiman D."/>
            <person name="Pearson M."/>
            <person name="Priest M."/>
            <person name="Roberts A."/>
            <person name="Saif S."/>
            <person name="Shea T."/>
            <person name="Sisk P."/>
            <person name="Sykes S."/>
            <person name="Wortman J."/>
            <person name="Nusbaum C."/>
            <person name="Birren B."/>
        </authorList>
    </citation>
    <scope>NUCLEOTIDE SEQUENCE [LARGE SCALE GENOMIC DNA]</scope>
    <source>
        <strain evidence="2 3">PRA339</strain>
    </source>
</reference>
<feature type="compositionally biased region" description="Basic and acidic residues" evidence="1">
    <location>
        <begin position="296"/>
        <end position="305"/>
    </location>
</feature>
<dbReference type="AlphaFoldDB" id="A0A059EZJ0"/>
<evidence type="ECO:0000313" key="3">
    <source>
        <dbReference type="Proteomes" id="UP000030655"/>
    </source>
</evidence>
<accession>A0A059EZJ0</accession>
<protein>
    <submittedName>
        <fullName evidence="2">Uncharacterized protein</fullName>
    </submittedName>
</protein>
<evidence type="ECO:0000313" key="2">
    <source>
        <dbReference type="EMBL" id="KCZ80458.1"/>
    </source>
</evidence>
<dbReference type="HOGENOM" id="CLU_912069_0_0_1"/>
<proteinExistence type="predicted"/>
<gene>
    <name evidence="2" type="ORF">H312_02134</name>
</gene>
<dbReference type="EMBL" id="KK365180">
    <property type="protein sequence ID" value="KCZ80458.1"/>
    <property type="molecule type" value="Genomic_DNA"/>
</dbReference>
<keyword evidence="3" id="KW-1185">Reference proteome</keyword>
<reference evidence="3" key="1">
    <citation type="submission" date="2013-02" db="EMBL/GenBank/DDBJ databases">
        <authorList>
            <consortium name="The Broad Institute Genome Sequencing Platform"/>
            <person name="Cuomo C."/>
            <person name="Becnel J."/>
            <person name="Sanscrainte N."/>
            <person name="Walker B."/>
            <person name="Young S.K."/>
            <person name="Zeng Q."/>
            <person name="Gargeya S."/>
            <person name="Fitzgerald M."/>
            <person name="Haas B."/>
            <person name="Abouelleil A."/>
            <person name="Alvarado L."/>
            <person name="Arachchi H.M."/>
            <person name="Berlin A.M."/>
            <person name="Chapman S.B."/>
            <person name="Dewar J."/>
            <person name="Goldberg J."/>
            <person name="Griggs A."/>
            <person name="Gujja S."/>
            <person name="Hansen M."/>
            <person name="Howarth C."/>
            <person name="Imamovic A."/>
            <person name="Larimer J."/>
            <person name="McCowan C."/>
            <person name="Murphy C."/>
            <person name="Neiman D."/>
            <person name="Pearson M."/>
            <person name="Priest M."/>
            <person name="Roberts A."/>
            <person name="Saif S."/>
            <person name="Shea T."/>
            <person name="Sisk P."/>
            <person name="Sykes S."/>
            <person name="Wortman J."/>
            <person name="Nusbaum C."/>
            <person name="Birren B."/>
        </authorList>
    </citation>
    <scope>NUCLEOTIDE SEQUENCE [LARGE SCALE GENOMIC DNA]</scope>
    <source>
        <strain evidence="3">PRA339</strain>
    </source>
</reference>